<evidence type="ECO:0000256" key="2">
    <source>
        <dbReference type="ARBA" id="ARBA00023125"/>
    </source>
</evidence>
<dbReference type="SMART" id="SM00342">
    <property type="entry name" value="HTH_ARAC"/>
    <property type="match status" value="1"/>
</dbReference>
<name>A0AAX0RRX5_9BACI</name>
<dbReference type="PANTHER" id="PTHR43280">
    <property type="entry name" value="ARAC-FAMILY TRANSCRIPTIONAL REGULATOR"/>
    <property type="match status" value="1"/>
</dbReference>
<dbReference type="CDD" id="cd02208">
    <property type="entry name" value="cupin_RmlC-like"/>
    <property type="match status" value="1"/>
</dbReference>
<dbReference type="PRINTS" id="PR00032">
    <property type="entry name" value="HTHARAC"/>
</dbReference>
<dbReference type="GO" id="GO:0043565">
    <property type="term" value="F:sequence-specific DNA binding"/>
    <property type="evidence" value="ECO:0007669"/>
    <property type="project" value="InterPro"/>
</dbReference>
<dbReference type="InterPro" id="IPR020449">
    <property type="entry name" value="Tscrpt_reg_AraC-type_HTH"/>
</dbReference>
<dbReference type="InterPro" id="IPR003313">
    <property type="entry name" value="AraC-bd"/>
</dbReference>
<dbReference type="Pfam" id="PF12833">
    <property type="entry name" value="HTH_18"/>
    <property type="match status" value="1"/>
</dbReference>
<dbReference type="AlphaFoldDB" id="A0AAX0RRX5"/>
<keyword evidence="2" id="KW-0238">DNA-binding</keyword>
<dbReference type="InterPro" id="IPR011051">
    <property type="entry name" value="RmlC_Cupin_sf"/>
</dbReference>
<dbReference type="Gene3D" id="1.10.10.60">
    <property type="entry name" value="Homeodomain-like"/>
    <property type="match status" value="2"/>
</dbReference>
<evidence type="ECO:0000259" key="4">
    <source>
        <dbReference type="PROSITE" id="PS01124"/>
    </source>
</evidence>
<dbReference type="InterPro" id="IPR018062">
    <property type="entry name" value="HTH_AraC-typ_CS"/>
</dbReference>
<dbReference type="InterPro" id="IPR009057">
    <property type="entry name" value="Homeodomain-like_sf"/>
</dbReference>
<dbReference type="InterPro" id="IPR014710">
    <property type="entry name" value="RmlC-like_jellyroll"/>
</dbReference>
<dbReference type="Pfam" id="PF02311">
    <property type="entry name" value="AraC_binding"/>
    <property type="match status" value="1"/>
</dbReference>
<dbReference type="SUPFAM" id="SSF46689">
    <property type="entry name" value="Homeodomain-like"/>
    <property type="match status" value="2"/>
</dbReference>
<protein>
    <submittedName>
        <fullName evidence="5">AraC family transcriptional regulator</fullName>
    </submittedName>
</protein>
<proteinExistence type="predicted"/>
<reference evidence="5 6" key="1">
    <citation type="submission" date="2017-09" db="EMBL/GenBank/DDBJ databases">
        <title>Large-scale bioinformatics analysis of Bacillus genomes uncovers conserved roles of natural products in bacterial physiology.</title>
        <authorList>
            <consortium name="Agbiome Team Llc"/>
            <person name="Bleich R.M."/>
            <person name="Kirk G.J."/>
            <person name="Santa Maria K.C."/>
            <person name="Allen S.E."/>
            <person name="Farag S."/>
            <person name="Shank E.A."/>
            <person name="Bowers A."/>
        </authorList>
    </citation>
    <scope>NUCLEOTIDE SEQUENCE [LARGE SCALE GENOMIC DNA]</scope>
    <source>
        <strain evidence="5 6">AFS003229</strain>
    </source>
</reference>
<dbReference type="RefSeq" id="WP_098176199.1">
    <property type="nucleotide sequence ID" value="NZ_NUEQ01000022.1"/>
</dbReference>
<dbReference type="SUPFAM" id="SSF51182">
    <property type="entry name" value="RmlC-like cupins"/>
    <property type="match status" value="1"/>
</dbReference>
<organism evidence="5 6">
    <name type="scientific">Peribacillus butanolivorans</name>
    <dbReference type="NCBI Taxonomy" id="421767"/>
    <lineage>
        <taxon>Bacteria</taxon>
        <taxon>Bacillati</taxon>
        <taxon>Bacillota</taxon>
        <taxon>Bacilli</taxon>
        <taxon>Bacillales</taxon>
        <taxon>Bacillaceae</taxon>
        <taxon>Peribacillus</taxon>
    </lineage>
</organism>
<keyword evidence="1" id="KW-0805">Transcription regulation</keyword>
<dbReference type="InterPro" id="IPR018060">
    <property type="entry name" value="HTH_AraC"/>
</dbReference>
<keyword evidence="3" id="KW-0804">Transcription</keyword>
<dbReference type="EMBL" id="NUEQ01000022">
    <property type="protein sequence ID" value="PEJ32870.1"/>
    <property type="molecule type" value="Genomic_DNA"/>
</dbReference>
<dbReference type="PANTHER" id="PTHR43280:SF28">
    <property type="entry name" value="HTH-TYPE TRANSCRIPTIONAL ACTIVATOR RHAS"/>
    <property type="match status" value="1"/>
</dbReference>
<accession>A0AAX0RRX5</accession>
<dbReference type="PROSITE" id="PS00041">
    <property type="entry name" value="HTH_ARAC_FAMILY_1"/>
    <property type="match status" value="1"/>
</dbReference>
<sequence>MQIYNISINSQYQELVQYKDPQWPVVFYHTNIRKNIVGYIPLHWHEELQFVVVTGGHVCFQIHGEEINLNEGEGIFINSGVIHEAHADSCEGRYICWNVGVHIASSYIEKKYIGILIQNEKVPFIPFSPSINWQNDIMEAIKKGFVVYENKSFGCELVITQQYLFCIERLVTNIVPNHGQKKVVYDPRVKEILRYMHHHYGSKITLDDVANVAYLSRAETNRLFKKHLGRTPFQYLLAYRLDRSKELLVRTTSSITEISLEVGFLSTSYFIEKFKAAFGMTPNQFRQVEKKI</sequence>
<comment type="caution">
    <text evidence="5">The sequence shown here is derived from an EMBL/GenBank/DDBJ whole genome shotgun (WGS) entry which is preliminary data.</text>
</comment>
<gene>
    <name evidence="5" type="ORF">CN689_13035</name>
</gene>
<dbReference type="GO" id="GO:0003700">
    <property type="term" value="F:DNA-binding transcription factor activity"/>
    <property type="evidence" value="ECO:0007669"/>
    <property type="project" value="InterPro"/>
</dbReference>
<evidence type="ECO:0000256" key="1">
    <source>
        <dbReference type="ARBA" id="ARBA00023015"/>
    </source>
</evidence>
<dbReference type="PROSITE" id="PS01124">
    <property type="entry name" value="HTH_ARAC_FAMILY_2"/>
    <property type="match status" value="1"/>
</dbReference>
<dbReference type="Proteomes" id="UP000220106">
    <property type="component" value="Unassembled WGS sequence"/>
</dbReference>
<evidence type="ECO:0000313" key="5">
    <source>
        <dbReference type="EMBL" id="PEJ32870.1"/>
    </source>
</evidence>
<dbReference type="Gene3D" id="2.60.120.10">
    <property type="entry name" value="Jelly Rolls"/>
    <property type="match status" value="1"/>
</dbReference>
<evidence type="ECO:0000256" key="3">
    <source>
        <dbReference type="ARBA" id="ARBA00023163"/>
    </source>
</evidence>
<feature type="domain" description="HTH araC/xylS-type" evidence="4">
    <location>
        <begin position="190"/>
        <end position="288"/>
    </location>
</feature>
<evidence type="ECO:0000313" key="6">
    <source>
        <dbReference type="Proteomes" id="UP000220106"/>
    </source>
</evidence>